<name>A0ABY7DTM2_MYAAR</name>
<keyword evidence="4" id="KW-0804">Transcription</keyword>
<dbReference type="Gene3D" id="4.10.280.10">
    <property type="entry name" value="Helix-loop-helix DNA-binding domain"/>
    <property type="match status" value="1"/>
</dbReference>
<protein>
    <submittedName>
        <fullName evidence="9">TFAP4-like protein</fullName>
    </submittedName>
</protein>
<dbReference type="SUPFAM" id="SSF47459">
    <property type="entry name" value="HLH, helix-loop-helix DNA-binding domain"/>
    <property type="match status" value="1"/>
</dbReference>
<evidence type="ECO:0000313" key="10">
    <source>
        <dbReference type="EMBL" id="WAQ99993.1"/>
    </source>
</evidence>
<keyword evidence="2" id="KW-0805">Transcription regulation</keyword>
<gene>
    <name evidence="9" type="ORF">MAR_024337</name>
    <name evidence="10" type="ORF">MAR_024366</name>
</gene>
<dbReference type="Pfam" id="PF00010">
    <property type="entry name" value="HLH"/>
    <property type="match status" value="1"/>
</dbReference>
<dbReference type="SMART" id="SM00353">
    <property type="entry name" value="HLH"/>
    <property type="match status" value="1"/>
</dbReference>
<feature type="domain" description="BHLH" evidence="8">
    <location>
        <begin position="44"/>
        <end position="95"/>
    </location>
</feature>
<keyword evidence="5" id="KW-0539">Nucleus</keyword>
<evidence type="ECO:0000259" key="8">
    <source>
        <dbReference type="PROSITE" id="PS50888"/>
    </source>
</evidence>
<evidence type="ECO:0000313" key="9">
    <source>
        <dbReference type="EMBL" id="WAQ99964.1"/>
    </source>
</evidence>
<dbReference type="Proteomes" id="UP001164746">
    <property type="component" value="Chromosome 3"/>
</dbReference>
<evidence type="ECO:0000313" key="11">
    <source>
        <dbReference type="Proteomes" id="UP001164746"/>
    </source>
</evidence>
<comment type="subcellular location">
    <subcellularLocation>
        <location evidence="1">Nucleus</location>
    </subcellularLocation>
</comment>
<dbReference type="PANTHER" id="PTHR15741:SF27">
    <property type="entry name" value="TRANSCRIPTION FACTOR AP-4"/>
    <property type="match status" value="1"/>
</dbReference>
<reference evidence="9" key="1">
    <citation type="submission" date="2022-11" db="EMBL/GenBank/DDBJ databases">
        <title>Centuries of genome instability and evolution in soft-shell clam transmissible cancer (bioRxiv).</title>
        <authorList>
            <person name="Hart S.F.M."/>
            <person name="Yonemitsu M.A."/>
            <person name="Giersch R.M."/>
            <person name="Beal B.F."/>
            <person name="Arriagada G."/>
            <person name="Davis B.W."/>
            <person name="Ostrander E.A."/>
            <person name="Goff S.P."/>
            <person name="Metzger M.J."/>
        </authorList>
    </citation>
    <scope>NUCLEOTIDE SEQUENCE</scope>
    <source>
        <strain evidence="9">MELC-2E11</strain>
        <tissue evidence="9">Siphon/mantle</tissue>
    </source>
</reference>
<dbReference type="PANTHER" id="PTHR15741">
    <property type="entry name" value="BASIC HELIX-LOOP-HELIX ZIP TRANSCRIPTION FACTOR"/>
    <property type="match status" value="1"/>
</dbReference>
<dbReference type="InterPro" id="IPR052207">
    <property type="entry name" value="Max-like/E-box_TFs"/>
</dbReference>
<evidence type="ECO:0000256" key="2">
    <source>
        <dbReference type="ARBA" id="ARBA00023015"/>
    </source>
</evidence>
<keyword evidence="6" id="KW-0175">Coiled coil</keyword>
<evidence type="ECO:0000256" key="3">
    <source>
        <dbReference type="ARBA" id="ARBA00023125"/>
    </source>
</evidence>
<feature type="region of interest" description="Disordered" evidence="7">
    <location>
        <begin position="133"/>
        <end position="153"/>
    </location>
</feature>
<evidence type="ECO:0000256" key="4">
    <source>
        <dbReference type="ARBA" id="ARBA00023163"/>
    </source>
</evidence>
<evidence type="ECO:0000256" key="5">
    <source>
        <dbReference type="ARBA" id="ARBA00023242"/>
    </source>
</evidence>
<dbReference type="EMBL" id="CP111014">
    <property type="protein sequence ID" value="WAQ99964.1"/>
    <property type="molecule type" value="Genomic_DNA"/>
</dbReference>
<evidence type="ECO:0000256" key="7">
    <source>
        <dbReference type="SAM" id="MobiDB-lite"/>
    </source>
</evidence>
<feature type="coiled-coil region" evidence="6">
    <location>
        <begin position="85"/>
        <end position="112"/>
    </location>
</feature>
<proteinExistence type="predicted"/>
<dbReference type="PROSITE" id="PS50888">
    <property type="entry name" value="BHLH"/>
    <property type="match status" value="1"/>
</dbReference>
<keyword evidence="3" id="KW-0238">DNA-binding</keyword>
<organism evidence="9 11">
    <name type="scientific">Mya arenaria</name>
    <name type="common">Soft-shell clam</name>
    <dbReference type="NCBI Taxonomy" id="6604"/>
    <lineage>
        <taxon>Eukaryota</taxon>
        <taxon>Metazoa</taxon>
        <taxon>Spiralia</taxon>
        <taxon>Lophotrochozoa</taxon>
        <taxon>Mollusca</taxon>
        <taxon>Bivalvia</taxon>
        <taxon>Autobranchia</taxon>
        <taxon>Heteroconchia</taxon>
        <taxon>Euheterodonta</taxon>
        <taxon>Imparidentia</taxon>
        <taxon>Neoheterodontei</taxon>
        <taxon>Myida</taxon>
        <taxon>Myoidea</taxon>
        <taxon>Myidae</taxon>
        <taxon>Mya</taxon>
    </lineage>
</organism>
<dbReference type="EMBL" id="CP111014">
    <property type="protein sequence ID" value="WAQ99993.1"/>
    <property type="molecule type" value="Genomic_DNA"/>
</dbReference>
<accession>A0ABY7DTM2</accession>
<dbReference type="InterPro" id="IPR036638">
    <property type="entry name" value="HLH_DNA-bd_sf"/>
</dbReference>
<dbReference type="InterPro" id="IPR011598">
    <property type="entry name" value="bHLH_dom"/>
</dbReference>
<evidence type="ECO:0000256" key="6">
    <source>
        <dbReference type="SAM" id="Coils"/>
    </source>
</evidence>
<keyword evidence="11" id="KW-1185">Reference proteome</keyword>
<evidence type="ECO:0000256" key="1">
    <source>
        <dbReference type="ARBA" id="ARBA00004123"/>
    </source>
</evidence>
<sequence length="414" mass="46791">MSVYHRSTAKSRILQEYREREEEISAALSRQISHKNGVEGEKRLRRAIANSNERRRMQSINHGFQLLRTLLPHSEGEKLSKAAILQQTTEFIHNLEQDNAKLSAQNNAYKRLLGEVSRKCNIDLELDISLYGGSPPLKRKKRDTESSDEGITADYEDFKHEDIRREVGLLRQQLDKERQRRMYLELHANRHYTTPESVQPLTTPVEPPPLTTPVEPPVPTPLPPLQPVIEKPVEDCNPEPMSVYPPVQVEQEPDHRVPGSPKHKPDAQGLNTHFRSYLETLSEAARLVESKTDEPAKPPCSKALAAVTTDHAQLQFYAPHGTDSEDNTYITSDQEDLHSECSGRDSPSAHSYVRLQSAHCLRVQPVSAPQLTSPKLLLSNSNYSEKYPAVANVLQGNSPQVQMYYRPGVIVQKS</sequence>
<dbReference type="CDD" id="cd11419">
    <property type="entry name" value="bHLHzip_TFAP4"/>
    <property type="match status" value="1"/>
</dbReference>